<gene>
    <name evidence="4" type="ORF">O6P43_027203</name>
</gene>
<dbReference type="Gene3D" id="3.40.50.720">
    <property type="entry name" value="NAD(P)-binding Rossmann-like Domain"/>
    <property type="match status" value="1"/>
</dbReference>
<evidence type="ECO:0000313" key="5">
    <source>
        <dbReference type="Proteomes" id="UP001163823"/>
    </source>
</evidence>
<dbReference type="GO" id="GO:0016020">
    <property type="term" value="C:membrane"/>
    <property type="evidence" value="ECO:0007669"/>
    <property type="project" value="TreeGrafter"/>
</dbReference>
<dbReference type="Proteomes" id="UP001163823">
    <property type="component" value="Chromosome 11"/>
</dbReference>
<comment type="caution">
    <text evidence="4">The sequence shown here is derived from an EMBL/GenBank/DDBJ whole genome shotgun (WGS) entry which is preliminary data.</text>
</comment>
<dbReference type="InterPro" id="IPR020904">
    <property type="entry name" value="Sc_DH/Rdtase_CS"/>
</dbReference>
<protein>
    <submittedName>
        <fullName evidence="4">(+)-neomenthol dehydrogenase</fullName>
    </submittedName>
</protein>
<sequence length="164" mass="17729">MPENKLYGAKNTAEALIPLLQLSNAPRIVNVSSASGMLKNISNEWASGMLGDAESLNVERVDEVLKEFLKNFNEGSIKNKGWPSFASAYTVSKAGLNSYTRILAKKYQNFCINCVCPGFVKTDLNRKTGILSVEEGAAGIVRLALSTDGAPSGLFYVRGEVSNF</sequence>
<dbReference type="SUPFAM" id="SSF51735">
    <property type="entry name" value="NAD(P)-binding Rossmann-fold domains"/>
    <property type="match status" value="1"/>
</dbReference>
<evidence type="ECO:0000256" key="1">
    <source>
        <dbReference type="ARBA" id="ARBA00006484"/>
    </source>
</evidence>
<keyword evidence="2" id="KW-0521">NADP</keyword>
<dbReference type="InterPro" id="IPR002347">
    <property type="entry name" value="SDR_fam"/>
</dbReference>
<accession>A0AAD7L3X5</accession>
<dbReference type="PANTHER" id="PTHR43490:SF98">
    <property type="entry name" value="OS02G0640600 PROTEIN"/>
    <property type="match status" value="1"/>
</dbReference>
<name>A0AAD7L3X5_QUISA</name>
<reference evidence="4" key="1">
    <citation type="journal article" date="2023" name="Science">
        <title>Elucidation of the pathway for biosynthesis of saponin adjuvants from the soapbark tree.</title>
        <authorList>
            <person name="Reed J."/>
            <person name="Orme A."/>
            <person name="El-Demerdash A."/>
            <person name="Owen C."/>
            <person name="Martin L.B.B."/>
            <person name="Misra R.C."/>
            <person name="Kikuchi S."/>
            <person name="Rejzek M."/>
            <person name="Martin A.C."/>
            <person name="Harkess A."/>
            <person name="Leebens-Mack J."/>
            <person name="Louveau T."/>
            <person name="Stephenson M.J."/>
            <person name="Osbourn A."/>
        </authorList>
    </citation>
    <scope>NUCLEOTIDE SEQUENCE</scope>
    <source>
        <strain evidence="4">S10</strain>
    </source>
</reference>
<dbReference type="AlphaFoldDB" id="A0AAD7L3X5"/>
<dbReference type="InterPro" id="IPR036291">
    <property type="entry name" value="NAD(P)-bd_dom_sf"/>
</dbReference>
<dbReference type="Pfam" id="PF13561">
    <property type="entry name" value="adh_short_C2"/>
    <property type="match status" value="1"/>
</dbReference>
<evidence type="ECO:0000256" key="2">
    <source>
        <dbReference type="ARBA" id="ARBA00022857"/>
    </source>
</evidence>
<evidence type="ECO:0000256" key="3">
    <source>
        <dbReference type="ARBA" id="ARBA00023002"/>
    </source>
</evidence>
<proteinExistence type="inferred from homology"/>
<dbReference type="PRINTS" id="PR00081">
    <property type="entry name" value="GDHRDH"/>
</dbReference>
<comment type="similarity">
    <text evidence="1">Belongs to the short-chain dehydrogenases/reductases (SDR) family.</text>
</comment>
<organism evidence="4 5">
    <name type="scientific">Quillaja saponaria</name>
    <name type="common">Soap bark tree</name>
    <dbReference type="NCBI Taxonomy" id="32244"/>
    <lineage>
        <taxon>Eukaryota</taxon>
        <taxon>Viridiplantae</taxon>
        <taxon>Streptophyta</taxon>
        <taxon>Embryophyta</taxon>
        <taxon>Tracheophyta</taxon>
        <taxon>Spermatophyta</taxon>
        <taxon>Magnoliopsida</taxon>
        <taxon>eudicotyledons</taxon>
        <taxon>Gunneridae</taxon>
        <taxon>Pentapetalae</taxon>
        <taxon>rosids</taxon>
        <taxon>fabids</taxon>
        <taxon>Fabales</taxon>
        <taxon>Quillajaceae</taxon>
        <taxon>Quillaja</taxon>
    </lineage>
</organism>
<keyword evidence="5" id="KW-1185">Reference proteome</keyword>
<evidence type="ECO:0000313" key="4">
    <source>
        <dbReference type="EMBL" id="KAJ7951109.1"/>
    </source>
</evidence>
<keyword evidence="3" id="KW-0560">Oxidoreductase</keyword>
<dbReference type="EMBL" id="JARAOO010000011">
    <property type="protein sequence ID" value="KAJ7951109.1"/>
    <property type="molecule type" value="Genomic_DNA"/>
</dbReference>
<dbReference type="PROSITE" id="PS00061">
    <property type="entry name" value="ADH_SHORT"/>
    <property type="match status" value="1"/>
</dbReference>
<dbReference type="GO" id="GO:0016491">
    <property type="term" value="F:oxidoreductase activity"/>
    <property type="evidence" value="ECO:0007669"/>
    <property type="project" value="UniProtKB-KW"/>
</dbReference>
<dbReference type="PANTHER" id="PTHR43490">
    <property type="entry name" value="(+)-NEOMENTHOL DEHYDROGENASE"/>
    <property type="match status" value="1"/>
</dbReference>
<dbReference type="KEGG" id="qsa:O6P43_027203"/>